<dbReference type="Gene3D" id="6.10.250.690">
    <property type="match status" value="1"/>
</dbReference>
<dbReference type="GO" id="GO:0000976">
    <property type="term" value="F:transcription cis-regulatory region binding"/>
    <property type="evidence" value="ECO:0007669"/>
    <property type="project" value="TreeGrafter"/>
</dbReference>
<dbReference type="GO" id="GO:0006355">
    <property type="term" value="P:regulation of DNA-templated transcription"/>
    <property type="evidence" value="ECO:0007669"/>
    <property type="project" value="InterPro"/>
</dbReference>
<dbReference type="InterPro" id="IPR011006">
    <property type="entry name" value="CheY-like_superfamily"/>
</dbReference>
<dbReference type="InterPro" id="IPR001789">
    <property type="entry name" value="Sig_transdc_resp-reg_receiver"/>
</dbReference>
<dbReference type="PANTHER" id="PTHR48111:SF50">
    <property type="entry name" value="KDP OPERON TRANSCRIPTIONAL REGULATORY PROTEIN KDPE"/>
    <property type="match status" value="1"/>
</dbReference>
<dbReference type="SMART" id="SM00448">
    <property type="entry name" value="REC"/>
    <property type="match status" value="1"/>
</dbReference>
<evidence type="ECO:0000256" key="1">
    <source>
        <dbReference type="ARBA" id="ARBA00023125"/>
    </source>
</evidence>
<feature type="modified residue" description="4-aspartylphosphate" evidence="2">
    <location>
        <position position="55"/>
    </location>
</feature>
<protein>
    <submittedName>
        <fullName evidence="6">DNA-binding response regulator</fullName>
    </submittedName>
</protein>
<proteinExistence type="predicted"/>
<dbReference type="GO" id="GO:0032993">
    <property type="term" value="C:protein-DNA complex"/>
    <property type="evidence" value="ECO:0007669"/>
    <property type="project" value="TreeGrafter"/>
</dbReference>
<evidence type="ECO:0000256" key="3">
    <source>
        <dbReference type="PROSITE-ProRule" id="PRU01091"/>
    </source>
</evidence>
<dbReference type="InterPro" id="IPR001867">
    <property type="entry name" value="OmpR/PhoB-type_DNA-bd"/>
</dbReference>
<dbReference type="InterPro" id="IPR039420">
    <property type="entry name" value="WalR-like"/>
</dbReference>
<evidence type="ECO:0000313" key="7">
    <source>
        <dbReference type="Proteomes" id="UP000228859"/>
    </source>
</evidence>
<accession>A0A2D3WFC6</accession>
<sequence length="234" mass="26714">MKTQELILIIEDDQAISKMVSLSLHQHGYKTLVAADIKSALRLIQTNSPDLIILDLGLPDGDGKGLIKTIRLELAIPIIVVSARHEEKEVIASLDSGADDYVLKPFSIDELLARVRSAQRRFLGLQPNVNVILCHELTLDIEHHLVLRKGESLKLTPTEFNLLKYFILHRNQVLPYPRILKEVWGVGYQSEMQYLRTYINTLRKKIEPDVARPIYIHTEMGIGYRFTCDTSNFD</sequence>
<dbReference type="InterPro" id="IPR036388">
    <property type="entry name" value="WH-like_DNA-bd_sf"/>
</dbReference>
<dbReference type="SMART" id="SM00862">
    <property type="entry name" value="Trans_reg_C"/>
    <property type="match status" value="1"/>
</dbReference>
<evidence type="ECO:0000259" key="5">
    <source>
        <dbReference type="PROSITE" id="PS51755"/>
    </source>
</evidence>
<feature type="domain" description="OmpR/PhoB-type" evidence="5">
    <location>
        <begin position="129"/>
        <end position="228"/>
    </location>
</feature>
<reference evidence="6 7" key="1">
    <citation type="journal article" date="2017" name="Front. Microbiol.">
        <title>Comparative Genomic Analysis of the Class Epsilonproteobacteria and Proposed Reclassification to Epsilonbacteraeota (phyl. nov.).</title>
        <authorList>
            <person name="Waite D.W."/>
            <person name="Vanwonterghem I."/>
            <person name="Rinke C."/>
            <person name="Parks D.H."/>
            <person name="Zhang Y."/>
            <person name="Takai K."/>
            <person name="Sievert S.M."/>
            <person name="Simon J."/>
            <person name="Campbell B.J."/>
            <person name="Hanson T.E."/>
            <person name="Woyke T."/>
            <person name="Klotz M.G."/>
            <person name="Hugenholtz P."/>
        </authorList>
    </citation>
    <scope>NUCLEOTIDE SEQUENCE [LARGE SCALE GENOMIC DNA]</scope>
    <source>
        <strain evidence="6">UBA12443</strain>
    </source>
</reference>
<dbReference type="PROSITE" id="PS51755">
    <property type="entry name" value="OMPR_PHOB"/>
    <property type="match status" value="1"/>
</dbReference>
<evidence type="ECO:0000313" key="6">
    <source>
        <dbReference type="EMBL" id="DAB37790.1"/>
    </source>
</evidence>
<dbReference type="CDD" id="cd00383">
    <property type="entry name" value="trans_reg_C"/>
    <property type="match status" value="1"/>
</dbReference>
<dbReference type="EMBL" id="DLUI01000133">
    <property type="protein sequence ID" value="DAB37790.1"/>
    <property type="molecule type" value="Genomic_DNA"/>
</dbReference>
<dbReference type="SUPFAM" id="SSF52172">
    <property type="entry name" value="CheY-like"/>
    <property type="match status" value="1"/>
</dbReference>
<keyword evidence="2" id="KW-0597">Phosphoprotein</keyword>
<dbReference type="Proteomes" id="UP000228859">
    <property type="component" value="Unassembled WGS sequence"/>
</dbReference>
<feature type="domain" description="Response regulatory" evidence="4">
    <location>
        <begin position="6"/>
        <end position="119"/>
    </location>
</feature>
<dbReference type="GO" id="GO:0005829">
    <property type="term" value="C:cytosol"/>
    <property type="evidence" value="ECO:0007669"/>
    <property type="project" value="TreeGrafter"/>
</dbReference>
<feature type="DNA-binding region" description="OmpR/PhoB-type" evidence="3">
    <location>
        <begin position="129"/>
        <end position="228"/>
    </location>
</feature>
<dbReference type="Gene3D" id="1.10.10.10">
    <property type="entry name" value="Winged helix-like DNA-binding domain superfamily/Winged helix DNA-binding domain"/>
    <property type="match status" value="1"/>
</dbReference>
<dbReference type="RefSeq" id="WP_294896755.1">
    <property type="nucleotide sequence ID" value="NZ_DLUI01000133.1"/>
</dbReference>
<dbReference type="Pfam" id="PF00486">
    <property type="entry name" value="Trans_reg_C"/>
    <property type="match status" value="1"/>
</dbReference>
<gene>
    <name evidence="6" type="ORF">CFH83_09295</name>
</gene>
<dbReference type="Gene3D" id="3.40.50.2300">
    <property type="match status" value="1"/>
</dbReference>
<dbReference type="Pfam" id="PF00072">
    <property type="entry name" value="Response_reg"/>
    <property type="match status" value="1"/>
</dbReference>
<dbReference type="GO" id="GO:0000156">
    <property type="term" value="F:phosphorelay response regulator activity"/>
    <property type="evidence" value="ECO:0007669"/>
    <property type="project" value="TreeGrafter"/>
</dbReference>
<comment type="caution">
    <text evidence="6">The sequence shown here is derived from an EMBL/GenBank/DDBJ whole genome shotgun (WGS) entry which is preliminary data.</text>
</comment>
<organism evidence="6 7">
    <name type="scientific">Sulfuricurvum kujiense</name>
    <dbReference type="NCBI Taxonomy" id="148813"/>
    <lineage>
        <taxon>Bacteria</taxon>
        <taxon>Pseudomonadati</taxon>
        <taxon>Campylobacterota</taxon>
        <taxon>Epsilonproteobacteria</taxon>
        <taxon>Campylobacterales</taxon>
        <taxon>Sulfurimonadaceae</taxon>
        <taxon>Sulfuricurvum</taxon>
    </lineage>
</organism>
<evidence type="ECO:0000256" key="2">
    <source>
        <dbReference type="PROSITE-ProRule" id="PRU00169"/>
    </source>
</evidence>
<keyword evidence="1 3" id="KW-0238">DNA-binding</keyword>
<dbReference type="AlphaFoldDB" id="A0A2D3WFC6"/>
<name>A0A2D3WFC6_9BACT</name>
<evidence type="ECO:0000259" key="4">
    <source>
        <dbReference type="PROSITE" id="PS50110"/>
    </source>
</evidence>
<dbReference type="PROSITE" id="PS50110">
    <property type="entry name" value="RESPONSE_REGULATORY"/>
    <property type="match status" value="1"/>
</dbReference>
<dbReference type="PANTHER" id="PTHR48111">
    <property type="entry name" value="REGULATOR OF RPOS"/>
    <property type="match status" value="1"/>
</dbReference>